<evidence type="ECO:0000313" key="3">
    <source>
        <dbReference type="EMBL" id="CAA9537359.1"/>
    </source>
</evidence>
<dbReference type="Gene3D" id="3.40.50.720">
    <property type="entry name" value="NAD(P)-binding Rossmann-like Domain"/>
    <property type="match status" value="1"/>
</dbReference>
<reference evidence="3" key="1">
    <citation type="submission" date="2020-02" db="EMBL/GenBank/DDBJ databases">
        <authorList>
            <person name="Meier V. D."/>
        </authorList>
    </citation>
    <scope>NUCLEOTIDE SEQUENCE</scope>
    <source>
        <strain evidence="3">AVDCRST_MAG96</strain>
    </source>
</reference>
<dbReference type="SUPFAM" id="SSF51735">
    <property type="entry name" value="NAD(P)-binding Rossmann-fold domains"/>
    <property type="match status" value="1"/>
</dbReference>
<protein>
    <submittedName>
        <fullName evidence="3">GH109</fullName>
    </submittedName>
</protein>
<evidence type="ECO:0000259" key="2">
    <source>
        <dbReference type="Pfam" id="PF19051"/>
    </source>
</evidence>
<dbReference type="AlphaFoldDB" id="A0A6J4U0U7"/>
<dbReference type="InterPro" id="IPR043906">
    <property type="entry name" value="Gfo/Idh/MocA_OxRdtase_bact_C"/>
</dbReference>
<organism evidence="3">
    <name type="scientific">uncultured Segetibacter sp</name>
    <dbReference type="NCBI Taxonomy" id="481133"/>
    <lineage>
        <taxon>Bacteria</taxon>
        <taxon>Pseudomonadati</taxon>
        <taxon>Bacteroidota</taxon>
        <taxon>Chitinophagia</taxon>
        <taxon>Chitinophagales</taxon>
        <taxon>Chitinophagaceae</taxon>
        <taxon>Segetibacter</taxon>
        <taxon>environmental samples</taxon>
    </lineage>
</organism>
<dbReference type="PANTHER" id="PTHR43818:SF5">
    <property type="entry name" value="OXIDOREDUCTASE FAMILY PROTEIN"/>
    <property type="match status" value="1"/>
</dbReference>
<dbReference type="InterPro" id="IPR000683">
    <property type="entry name" value="Gfo/Idh/MocA-like_OxRdtase_N"/>
</dbReference>
<dbReference type="SUPFAM" id="SSF55347">
    <property type="entry name" value="Glyceraldehyde-3-phosphate dehydrogenase-like, C-terminal domain"/>
    <property type="match status" value="1"/>
</dbReference>
<dbReference type="PROSITE" id="PS51318">
    <property type="entry name" value="TAT"/>
    <property type="match status" value="1"/>
</dbReference>
<feature type="domain" description="Gfo/Idh/MocA-like oxidoreductase N-terminal" evidence="1">
    <location>
        <begin position="56"/>
        <end position="188"/>
    </location>
</feature>
<accession>A0A6J4U0U7</accession>
<dbReference type="InterPro" id="IPR006311">
    <property type="entry name" value="TAT_signal"/>
</dbReference>
<feature type="domain" description="Gfo/Idh/MocA-like oxidoreductase bacterial type C-terminal" evidence="2">
    <location>
        <begin position="232"/>
        <end position="472"/>
    </location>
</feature>
<evidence type="ECO:0000259" key="1">
    <source>
        <dbReference type="Pfam" id="PF01408"/>
    </source>
</evidence>
<name>A0A6J4U0U7_9BACT</name>
<dbReference type="EMBL" id="CADCVN010001573">
    <property type="protein sequence ID" value="CAA9537359.1"/>
    <property type="molecule type" value="Genomic_DNA"/>
</dbReference>
<gene>
    <name evidence="3" type="ORF">AVDCRST_MAG96-4020</name>
</gene>
<sequence>MSKEKKSGSRRSFLKNTVKATAGTLALANIPSVVSASFPAIVPASVFGKNAPSNKINIGQIGIGRIARTHDLAETFKYDAARIVAAADVDRNRLHSGKQMLEDWYAKKTGQSNYMDVKIYDDYHALLANKDIDAVIISTPDHWHAQPAIEAALAGKHIYLQKPTSLTIEEGRQMSDTVRKSGVTFQLGSQQRSINPWPQFKKACELVRNGRIGKLHTVRIGLPSDPAGGDTKEMPIPENLNYDMWLGSTPYVYYTPDRVHSQTDPNSRGGWLRCEQFGAGMITGWGVHHIDIAHWGMNTELTGPVEVEATAEFPKTGLWNVHGDYEVQAKYANGVNMIMNSKNPNGIRFEGSEGWIFVTRGNVGVTASDPTSGTIEKPFNASDPKILTSVIGPGETHLYESPEQHGNWLECIQNKKPTISPAEVAHRSCSACLVAHAAMKTHGKLYWDSKKEMFKDNVEANKLLSRHQRYPYGTNYVVNKKS</sequence>
<dbReference type="InterPro" id="IPR050463">
    <property type="entry name" value="Gfo/Idh/MocA_oxidrdct_glycsds"/>
</dbReference>
<dbReference type="Gene3D" id="3.30.360.10">
    <property type="entry name" value="Dihydrodipicolinate Reductase, domain 2"/>
    <property type="match status" value="1"/>
</dbReference>
<dbReference type="GO" id="GO:0000166">
    <property type="term" value="F:nucleotide binding"/>
    <property type="evidence" value="ECO:0007669"/>
    <property type="project" value="InterPro"/>
</dbReference>
<dbReference type="Pfam" id="PF01408">
    <property type="entry name" value="GFO_IDH_MocA"/>
    <property type="match status" value="1"/>
</dbReference>
<dbReference type="InterPro" id="IPR036291">
    <property type="entry name" value="NAD(P)-bd_dom_sf"/>
</dbReference>
<proteinExistence type="predicted"/>
<dbReference type="PANTHER" id="PTHR43818">
    <property type="entry name" value="BCDNA.GH03377"/>
    <property type="match status" value="1"/>
</dbReference>
<dbReference type="Pfam" id="PF19051">
    <property type="entry name" value="GFO_IDH_MocA_C2"/>
    <property type="match status" value="1"/>
</dbReference>